<organism evidence="8 9">
    <name type="scientific">Pseudozyma flocculosa PF-1</name>
    <dbReference type="NCBI Taxonomy" id="1277687"/>
    <lineage>
        <taxon>Eukaryota</taxon>
        <taxon>Fungi</taxon>
        <taxon>Dikarya</taxon>
        <taxon>Basidiomycota</taxon>
        <taxon>Ustilaginomycotina</taxon>
        <taxon>Ustilaginomycetes</taxon>
        <taxon>Ustilaginales</taxon>
        <taxon>Ustilaginaceae</taxon>
        <taxon>Pseudozyma</taxon>
    </lineage>
</organism>
<feature type="region of interest" description="Disordered" evidence="7">
    <location>
        <begin position="356"/>
        <end position="383"/>
    </location>
</feature>
<evidence type="ECO:0000256" key="5">
    <source>
        <dbReference type="ARBA" id="ARBA00053565"/>
    </source>
</evidence>
<dbReference type="Gene3D" id="1.20.1460.10">
    <property type="entry name" value="subunit c (vma5p) of the yeast v-atpase, domain 2"/>
    <property type="match status" value="1"/>
</dbReference>
<evidence type="ECO:0000256" key="7">
    <source>
        <dbReference type="SAM" id="MobiDB-lite"/>
    </source>
</evidence>
<sequence length="408" mass="46177">MPSDLSYWLISVPLEDGDPHRMFSEVGNKLLSDGGSASNDFGQLSFPPLKTGTLESLISLSEELPKLDTAHTQVVAKVIDTLRALLNNDEAALAQHVLVNEQPVDDYMLGWSWNTSKYRADRSLRDIVDAVAKELTSIDNVMKQKLNTYNIAKGQLQQLQRKKTGNLSVRSLADVVHREDFVDRNSEFLETLLVAVPKNSAKEWQSRYERLTPMVVPRSSSKLAQDDEFALFNVTVFRKVRDEFVQKCRENKFMVREFEWDDQIVERQRQELEDAGTSEKELWTELLRLSRTNFSEAYQALAHLKVVRTFVESVLRYGLPSDYFAIAIRPNPKRTKALLATLNSHYGYLEGYEGSGPVAKQQQQKNGGKKRGGGGGGSDQVEAPGEYAQLLDEEHFPFVLIEQMMVAV</sequence>
<dbReference type="HOGENOM" id="CLU_017554_0_0_1"/>
<dbReference type="OrthoDB" id="6605928at2759"/>
<dbReference type="AlphaFoldDB" id="A0A061H6C1"/>
<dbReference type="RefSeq" id="XP_007880220.1">
    <property type="nucleotide sequence ID" value="XM_007882029.1"/>
</dbReference>
<comment type="subunit">
    <text evidence="6">V-ATPase is a heteromultimeric enzyme composed of a peripheral catalytic V1 complex (components A to H) attached to an integral membrane V0 proton pore complex.</text>
</comment>
<dbReference type="GeneID" id="19318608"/>
<name>A0A061H6C1_9BASI</name>
<dbReference type="GO" id="GO:0046961">
    <property type="term" value="F:proton-transporting ATPase activity, rotational mechanism"/>
    <property type="evidence" value="ECO:0007669"/>
    <property type="project" value="InterPro"/>
</dbReference>
<evidence type="ECO:0000256" key="1">
    <source>
        <dbReference type="ARBA" id="ARBA00006138"/>
    </source>
</evidence>
<dbReference type="FunFam" id="3.30.70.100:FF:000002">
    <property type="entry name" value="V-type proton ATPase subunit C"/>
    <property type="match status" value="1"/>
</dbReference>
<comment type="function">
    <text evidence="5">Subunit of the V1 complex of vacuolar(H+)-ATPase (V-ATPase), a multisubunit enzyme composed of a peripheral complex (V1) that hydrolyzes ATP and a membrane integral complex (V0) that translocates protons. V-ATPase is responsible for acidifying and maintaining the pH of intracellular compartments. Subunit C is necessary for the assembly of the catalytic sector of the enzyme and is likely to have a specific function in its catalytic activity. Reversibly leaves the enzyme after glucose depletion, causing the catalytic subcomplex V1 to detach from the V0 section.</text>
</comment>
<keyword evidence="4 6" id="KW-0406">Ion transport</keyword>
<dbReference type="KEGG" id="pfp:PFL1_04505"/>
<reference evidence="8 9" key="1">
    <citation type="journal article" date="2013" name="Plant Cell">
        <title>The transition from a phytopathogenic smut ancestor to an anamorphic biocontrol agent deciphered by comparative whole-genome analysis.</title>
        <authorList>
            <person name="Lefebvre F."/>
            <person name="Joly D.L."/>
            <person name="Labbe C."/>
            <person name="Teichmann B."/>
            <person name="Linning R."/>
            <person name="Belzile F."/>
            <person name="Bakkeren G."/>
            <person name="Belanger R.R."/>
        </authorList>
    </citation>
    <scope>NUCLEOTIDE SEQUENCE [LARGE SCALE GENOMIC DNA]</scope>
    <source>
        <strain evidence="8 9">PF-1</strain>
    </source>
</reference>
<evidence type="ECO:0000256" key="2">
    <source>
        <dbReference type="ARBA" id="ARBA00022448"/>
    </source>
</evidence>
<dbReference type="SUPFAM" id="SSF118203">
    <property type="entry name" value="Vacuolar ATP synthase subunit C"/>
    <property type="match status" value="1"/>
</dbReference>
<dbReference type="InterPro" id="IPR036132">
    <property type="entry name" value="Vac_ATP_synth_c_sf"/>
</dbReference>
<gene>
    <name evidence="8" type="ORF">PFL1_04505</name>
</gene>
<comment type="similarity">
    <text evidence="1 6">Belongs to the V-ATPase C subunit family.</text>
</comment>
<protein>
    <recommendedName>
        <fullName evidence="6">V-type proton ATPase subunit C</fullName>
    </recommendedName>
</protein>
<dbReference type="Pfam" id="PF03223">
    <property type="entry name" value="V-ATPase_C"/>
    <property type="match status" value="1"/>
</dbReference>
<dbReference type="CDD" id="cd14785">
    <property type="entry name" value="V-ATPase_C"/>
    <property type="match status" value="1"/>
</dbReference>
<dbReference type="Gene3D" id="3.30.70.100">
    <property type="match status" value="1"/>
</dbReference>
<dbReference type="InterPro" id="IPR004907">
    <property type="entry name" value="ATPase_V1-cplx_csu"/>
</dbReference>
<dbReference type="Gene3D" id="3.30.70.1180">
    <property type="entry name" value="Vacuolar atp synthase subunit c, domain 1"/>
    <property type="match status" value="1"/>
</dbReference>
<keyword evidence="2 6" id="KW-0813">Transport</keyword>
<evidence type="ECO:0000313" key="9">
    <source>
        <dbReference type="Proteomes" id="UP000053664"/>
    </source>
</evidence>
<evidence type="ECO:0000256" key="6">
    <source>
        <dbReference type="RuleBase" id="RU364010"/>
    </source>
</evidence>
<keyword evidence="3 6" id="KW-0375">Hydrogen ion transport</keyword>
<dbReference type="Proteomes" id="UP000053664">
    <property type="component" value="Unassembled WGS sequence"/>
</dbReference>
<dbReference type="GO" id="GO:0000221">
    <property type="term" value="C:vacuolar proton-transporting V-type ATPase, V1 domain"/>
    <property type="evidence" value="ECO:0007669"/>
    <property type="project" value="TreeGrafter"/>
</dbReference>
<proteinExistence type="inferred from homology"/>
<comment type="function">
    <text evidence="6">Subunit of the V1 complex of vacuolar(H+)-ATPase (V-ATPase), a multisubunit enzyme composed of a peripheral complex (V1) that hydrolyzes ATP and a membrane integral complex (V0) that translocates protons. V-ATPase is responsible for acidifying and maintaining the pH of intracellular compartments and in some cell types, is targeted to the plasma membrane, where it is responsible for acidifying the extracellular environment. Subunit C is necessary for the assembly of the catalytic sector of the enzyme and is likely to have a specific function in its catalytic activity.</text>
</comment>
<dbReference type="PANTHER" id="PTHR10137:SF0">
    <property type="entry name" value="V-TYPE PROTON ATPASE SUBUNIT C"/>
    <property type="match status" value="1"/>
</dbReference>
<dbReference type="PANTHER" id="PTHR10137">
    <property type="entry name" value="V-TYPE PROTON ATPASE SUBUNIT C"/>
    <property type="match status" value="1"/>
</dbReference>
<evidence type="ECO:0000313" key="8">
    <source>
        <dbReference type="EMBL" id="EPQ28178.1"/>
    </source>
</evidence>
<evidence type="ECO:0000256" key="4">
    <source>
        <dbReference type="ARBA" id="ARBA00023065"/>
    </source>
</evidence>
<dbReference type="eggNOG" id="KOG2909">
    <property type="taxonomic scope" value="Eukaryota"/>
</dbReference>
<accession>A0A061H6C1</accession>
<evidence type="ECO:0000256" key="3">
    <source>
        <dbReference type="ARBA" id="ARBA00022781"/>
    </source>
</evidence>
<dbReference type="EMBL" id="KE361636">
    <property type="protein sequence ID" value="EPQ28178.1"/>
    <property type="molecule type" value="Genomic_DNA"/>
</dbReference>